<feature type="compositionally biased region" description="Basic residues" evidence="1">
    <location>
        <begin position="106"/>
        <end position="119"/>
    </location>
</feature>
<feature type="region of interest" description="Disordered" evidence="1">
    <location>
        <begin position="100"/>
        <end position="119"/>
    </location>
</feature>
<proteinExistence type="predicted"/>
<protein>
    <submittedName>
        <fullName evidence="2">Uncharacterized protein</fullName>
    </submittedName>
</protein>
<dbReference type="EMBL" id="GBRH01283034">
    <property type="protein sequence ID" value="JAD14861.1"/>
    <property type="molecule type" value="Transcribed_RNA"/>
</dbReference>
<evidence type="ECO:0000313" key="2">
    <source>
        <dbReference type="EMBL" id="JAD14861.1"/>
    </source>
</evidence>
<evidence type="ECO:0000256" key="1">
    <source>
        <dbReference type="SAM" id="MobiDB-lite"/>
    </source>
</evidence>
<reference evidence="2" key="2">
    <citation type="journal article" date="2015" name="Data Brief">
        <title>Shoot transcriptome of the giant reed, Arundo donax.</title>
        <authorList>
            <person name="Barrero R.A."/>
            <person name="Guerrero F.D."/>
            <person name="Moolhuijzen P."/>
            <person name="Goolsby J.A."/>
            <person name="Tidwell J."/>
            <person name="Bellgard S.E."/>
            <person name="Bellgard M.I."/>
        </authorList>
    </citation>
    <scope>NUCLEOTIDE SEQUENCE</scope>
    <source>
        <tissue evidence="2">Shoot tissue taken approximately 20 cm above the soil surface</tissue>
    </source>
</reference>
<organism evidence="2">
    <name type="scientific">Arundo donax</name>
    <name type="common">Giant reed</name>
    <name type="synonym">Donax arundinaceus</name>
    <dbReference type="NCBI Taxonomy" id="35708"/>
    <lineage>
        <taxon>Eukaryota</taxon>
        <taxon>Viridiplantae</taxon>
        <taxon>Streptophyta</taxon>
        <taxon>Embryophyta</taxon>
        <taxon>Tracheophyta</taxon>
        <taxon>Spermatophyta</taxon>
        <taxon>Magnoliopsida</taxon>
        <taxon>Liliopsida</taxon>
        <taxon>Poales</taxon>
        <taxon>Poaceae</taxon>
        <taxon>PACMAD clade</taxon>
        <taxon>Arundinoideae</taxon>
        <taxon>Arundineae</taxon>
        <taxon>Arundo</taxon>
    </lineage>
</organism>
<reference evidence="2" key="1">
    <citation type="submission" date="2014-09" db="EMBL/GenBank/DDBJ databases">
        <authorList>
            <person name="Magalhaes I.L.F."/>
            <person name="Oliveira U."/>
            <person name="Santos F.R."/>
            <person name="Vidigal T.H.D.A."/>
            <person name="Brescovit A.D."/>
            <person name="Santos A.J."/>
        </authorList>
    </citation>
    <scope>NUCLEOTIDE SEQUENCE</scope>
    <source>
        <tissue evidence="2">Shoot tissue taken approximately 20 cm above the soil surface</tissue>
    </source>
</reference>
<accession>A0A0A9S6U4</accession>
<name>A0A0A9S6U4_ARUDO</name>
<sequence length="119" mass="12441">MDMGTGTVSALHGAGLGLGSGSDLVLGGGGVTTSMFLMILPALQQSLQESLSVSKGPDTTTLSFSYTIFSMTKSPRSASSLNATEDLLDLAAAAAALQVHRDDQRRHRSLSSHRSFTRQ</sequence>
<dbReference type="AlphaFoldDB" id="A0A0A9S6U4"/>